<dbReference type="EMBL" id="CATNWA010006727">
    <property type="protein sequence ID" value="CAI9552678.1"/>
    <property type="molecule type" value="Genomic_DNA"/>
</dbReference>
<name>A0ABN9BYZ1_9NEOB</name>
<reference evidence="1" key="1">
    <citation type="submission" date="2023-05" db="EMBL/GenBank/DDBJ databases">
        <authorList>
            <person name="Stuckert A."/>
        </authorList>
    </citation>
    <scope>NUCLEOTIDE SEQUENCE</scope>
</reference>
<proteinExistence type="predicted"/>
<feature type="non-terminal residue" evidence="1">
    <location>
        <position position="1"/>
    </location>
</feature>
<accession>A0ABN9BYZ1</accession>
<protein>
    <submittedName>
        <fullName evidence="1">Uncharacterized protein</fullName>
    </submittedName>
</protein>
<evidence type="ECO:0000313" key="1">
    <source>
        <dbReference type="EMBL" id="CAI9552678.1"/>
    </source>
</evidence>
<sequence>SLGPGWRFPACTRKMLRNNDGGETLTCCYVLLCTAVKYTVACLHTKTHTAHTVKHSTQLTL</sequence>
<comment type="caution">
    <text evidence="1">The sequence shown here is derived from an EMBL/GenBank/DDBJ whole genome shotgun (WGS) entry which is preliminary data.</text>
</comment>
<dbReference type="Proteomes" id="UP001162483">
    <property type="component" value="Unassembled WGS sequence"/>
</dbReference>
<keyword evidence="2" id="KW-1185">Reference proteome</keyword>
<evidence type="ECO:0000313" key="2">
    <source>
        <dbReference type="Proteomes" id="UP001162483"/>
    </source>
</evidence>
<gene>
    <name evidence="1" type="ORF">SPARVUS_LOCUS3929761</name>
</gene>
<organism evidence="1 2">
    <name type="scientific">Staurois parvus</name>
    <dbReference type="NCBI Taxonomy" id="386267"/>
    <lineage>
        <taxon>Eukaryota</taxon>
        <taxon>Metazoa</taxon>
        <taxon>Chordata</taxon>
        <taxon>Craniata</taxon>
        <taxon>Vertebrata</taxon>
        <taxon>Euteleostomi</taxon>
        <taxon>Amphibia</taxon>
        <taxon>Batrachia</taxon>
        <taxon>Anura</taxon>
        <taxon>Neobatrachia</taxon>
        <taxon>Ranoidea</taxon>
        <taxon>Ranidae</taxon>
        <taxon>Staurois</taxon>
    </lineage>
</organism>